<accession>A0ABZ2CEH9</accession>
<evidence type="ECO:0000313" key="2">
    <source>
        <dbReference type="EMBL" id="WVX82125.1"/>
    </source>
</evidence>
<feature type="domain" description="Na+-translocating membrane potential-generating system MpsC" evidence="1">
    <location>
        <begin position="10"/>
        <end position="109"/>
    </location>
</feature>
<evidence type="ECO:0000313" key="3">
    <source>
        <dbReference type="Proteomes" id="UP001357223"/>
    </source>
</evidence>
<protein>
    <submittedName>
        <fullName evidence="2">Na-translocating system protein MpsC family protein</fullName>
    </submittedName>
</protein>
<name>A0ABZ2CEH9_9BACI</name>
<dbReference type="InterPro" id="IPR018745">
    <property type="entry name" value="MpsC"/>
</dbReference>
<organism evidence="2 3">
    <name type="scientific">Niallia oryzisoli</name>
    <dbReference type="NCBI Taxonomy" id="1737571"/>
    <lineage>
        <taxon>Bacteria</taxon>
        <taxon>Bacillati</taxon>
        <taxon>Bacillota</taxon>
        <taxon>Bacilli</taxon>
        <taxon>Bacillales</taxon>
        <taxon>Bacillaceae</taxon>
        <taxon>Niallia</taxon>
    </lineage>
</organism>
<keyword evidence="3" id="KW-1185">Reference proteome</keyword>
<dbReference type="RefSeq" id="WP_338451029.1">
    <property type="nucleotide sequence ID" value="NZ_CP137640.1"/>
</dbReference>
<proteinExistence type="predicted"/>
<dbReference type="EMBL" id="CP137640">
    <property type="protein sequence ID" value="WVX82125.1"/>
    <property type="molecule type" value="Genomic_DNA"/>
</dbReference>
<reference evidence="2 3" key="1">
    <citation type="submission" date="2023-10" db="EMBL/GenBank/DDBJ databases">
        <title>Niallia locisalis sp.nov. isolated from a salt pond sample.</title>
        <authorList>
            <person name="Li X.-J."/>
            <person name="Dong L."/>
        </authorList>
    </citation>
    <scope>NUCLEOTIDE SEQUENCE [LARGE SCALE GENOMIC DNA]</scope>
    <source>
        <strain evidence="2 3">DSM 29761</strain>
    </source>
</reference>
<sequence>MIKTSQENMQYLSSKFSKLLKRRFGKGPETCYVMQKGKRFYVYMRNFITPAEEVLISNNELNLATNFRSTVINTVVKDFIPEVEKMLGSLYEYFRSDWDYDRNTGILLFEINDMVEQKIEVSFEKPLLKLLDEIGSNTHKKASCLKIVSYSQNICTIESKEVLLQLERLVYQKGDFDLLLHQAREIKEEYLNCKHLFEEIFNRSIEDIFIIWDYEKDRNDIVFIFNKEYRVN</sequence>
<dbReference type="Proteomes" id="UP001357223">
    <property type="component" value="Chromosome"/>
</dbReference>
<evidence type="ECO:0000259" key="1">
    <source>
        <dbReference type="Pfam" id="PF10057"/>
    </source>
</evidence>
<dbReference type="Pfam" id="PF10057">
    <property type="entry name" value="MpsC"/>
    <property type="match status" value="1"/>
</dbReference>
<gene>
    <name evidence="2" type="ORF">R4Z09_03660</name>
</gene>